<name>A0AAD6V137_9AGAR</name>
<organism evidence="1 2">
    <name type="scientific">Mycena pura</name>
    <dbReference type="NCBI Taxonomy" id="153505"/>
    <lineage>
        <taxon>Eukaryota</taxon>
        <taxon>Fungi</taxon>
        <taxon>Dikarya</taxon>
        <taxon>Basidiomycota</taxon>
        <taxon>Agaricomycotina</taxon>
        <taxon>Agaricomycetes</taxon>
        <taxon>Agaricomycetidae</taxon>
        <taxon>Agaricales</taxon>
        <taxon>Marasmiineae</taxon>
        <taxon>Mycenaceae</taxon>
        <taxon>Mycena</taxon>
    </lineage>
</organism>
<proteinExistence type="predicted"/>
<reference evidence="1" key="1">
    <citation type="submission" date="2023-03" db="EMBL/GenBank/DDBJ databases">
        <title>Massive genome expansion in bonnet fungi (Mycena s.s.) driven by repeated elements and novel gene families across ecological guilds.</title>
        <authorList>
            <consortium name="Lawrence Berkeley National Laboratory"/>
            <person name="Harder C.B."/>
            <person name="Miyauchi S."/>
            <person name="Viragh M."/>
            <person name="Kuo A."/>
            <person name="Thoen E."/>
            <person name="Andreopoulos B."/>
            <person name="Lu D."/>
            <person name="Skrede I."/>
            <person name="Drula E."/>
            <person name="Henrissat B."/>
            <person name="Morin E."/>
            <person name="Kohler A."/>
            <person name="Barry K."/>
            <person name="LaButti K."/>
            <person name="Morin E."/>
            <person name="Salamov A."/>
            <person name="Lipzen A."/>
            <person name="Mereny Z."/>
            <person name="Hegedus B."/>
            <person name="Baldrian P."/>
            <person name="Stursova M."/>
            <person name="Weitz H."/>
            <person name="Taylor A."/>
            <person name="Grigoriev I.V."/>
            <person name="Nagy L.G."/>
            <person name="Martin F."/>
            <person name="Kauserud H."/>
        </authorList>
    </citation>
    <scope>NUCLEOTIDE SEQUENCE</scope>
    <source>
        <strain evidence="1">9144</strain>
    </source>
</reference>
<dbReference type="EMBL" id="JARJCW010000064">
    <property type="protein sequence ID" value="KAJ7200188.1"/>
    <property type="molecule type" value="Genomic_DNA"/>
</dbReference>
<evidence type="ECO:0008006" key="3">
    <source>
        <dbReference type="Google" id="ProtNLM"/>
    </source>
</evidence>
<dbReference type="PANTHER" id="PTHR48472:SF1">
    <property type="entry name" value="TC1-LIKE TRANSPOSASE DDE DOMAIN-CONTAINING PROTEIN"/>
    <property type="match status" value="1"/>
</dbReference>
<dbReference type="SUPFAM" id="SSF46689">
    <property type="entry name" value="Homeodomain-like"/>
    <property type="match status" value="1"/>
</dbReference>
<gene>
    <name evidence="1" type="ORF">GGX14DRAFT_372558</name>
</gene>
<evidence type="ECO:0000313" key="1">
    <source>
        <dbReference type="EMBL" id="KAJ7200188.1"/>
    </source>
</evidence>
<comment type="caution">
    <text evidence="1">The sequence shown here is derived from an EMBL/GenBank/DDBJ whole genome shotgun (WGS) entry which is preliminary data.</text>
</comment>
<dbReference type="InterPro" id="IPR009057">
    <property type="entry name" value="Homeodomain-like_sf"/>
</dbReference>
<dbReference type="AlphaFoldDB" id="A0AAD6V137"/>
<accession>A0AAD6V137</accession>
<keyword evidence="2" id="KW-1185">Reference proteome</keyword>
<evidence type="ECO:0000313" key="2">
    <source>
        <dbReference type="Proteomes" id="UP001219525"/>
    </source>
</evidence>
<sequence length="165" mass="18737">MSQKLHLSSTEIAIMLDMPLRVVQRVHQVWNEIGEVCRQRARSGRAPLMSRQAVDMMLGLLDHSPDLYLDEIQEQIASVHGIEISLATITRTLKRLGMTSKKAIAAERCEDSRREFALEVGKYPAEYLVTADEAAVNILTTYRNNGWSYRGLRAPKRCNLVRGIR</sequence>
<protein>
    <recommendedName>
        <fullName evidence="3">Winged helix-turn helix domain-containing protein</fullName>
    </recommendedName>
</protein>
<dbReference type="PANTHER" id="PTHR48472">
    <property type="entry name" value="TC1-LIKE TRANSPOSASE DDE DOMAIN-CONTAINING PROTEIN"/>
    <property type="match status" value="1"/>
</dbReference>
<dbReference type="Proteomes" id="UP001219525">
    <property type="component" value="Unassembled WGS sequence"/>
</dbReference>